<dbReference type="Proteomes" id="UP001231649">
    <property type="component" value="Chromosome 7"/>
</dbReference>
<protein>
    <submittedName>
        <fullName evidence="1">Uncharacterized protein</fullName>
    </submittedName>
</protein>
<name>A0ACC2QW36_9NEOP</name>
<keyword evidence="2" id="KW-1185">Reference proteome</keyword>
<accession>A0ACC2QW36</accession>
<dbReference type="EMBL" id="CM056783">
    <property type="protein sequence ID" value="KAJ8727087.1"/>
    <property type="molecule type" value="Genomic_DNA"/>
</dbReference>
<evidence type="ECO:0000313" key="1">
    <source>
        <dbReference type="EMBL" id="KAJ8727087.1"/>
    </source>
</evidence>
<reference evidence="1" key="1">
    <citation type="submission" date="2023-03" db="EMBL/GenBank/DDBJ databases">
        <title>Chromosome-level genomes of two armyworms, Mythimna separata and Mythimna loreyi, provide insights into the biosynthesis and reception of sex pheromones.</title>
        <authorList>
            <person name="Zhao H."/>
        </authorList>
    </citation>
    <scope>NUCLEOTIDE SEQUENCE</scope>
    <source>
        <strain evidence="1">BeijingLab</strain>
    </source>
</reference>
<gene>
    <name evidence="1" type="ORF">PYW08_015484</name>
</gene>
<sequence length="522" mass="59491">MFRVGIIYNKSMEVSNEIKEDIRKTQSDLKNAIRIHQVWVARLQEDENNVHLRSKVKEAEKEIIAIGQTQKLVVDRLRRELELYQQRLKARNKQVNIENDNRYVAQQLRDHQIQYRSRNRTVSLLKPSVLNEIHIKTENNSDEIKENISDAEIEIKLSNEKENSNHSENDDKDNYERNFAQLPSTVHDSRNNFVNVLNKVKEAFGGSKHSNDWQEQKSDSDSSQGGVLSPTPSPPPLPGPGEPITKELFLRLIGLVTPLQRELLEKKRSERRKRSTTSTNRNDFLYGSYEMLPKKKKYNQFPYLQTHNDPPQTRSAKLRKQQSQNKTSREGSPSGSSTENKGWSNGKPAWAATLPASLSVEPVYSTHTPSHKKVCHVCGRNDVASLLAWCAGCSVWQHTGCGVLAAHCALCGAALPEPPHQAAPAADADPALHKQLYRDKLAERKSLQEKNIKLCVELRKLEVRAASLKENLDEHNAEKRQLLADQIKTQRNLQKLLDFIIMRNEVVEGLVACLHVRDSWSK</sequence>
<comment type="caution">
    <text evidence="1">The sequence shown here is derived from an EMBL/GenBank/DDBJ whole genome shotgun (WGS) entry which is preliminary data.</text>
</comment>
<evidence type="ECO:0000313" key="2">
    <source>
        <dbReference type="Proteomes" id="UP001231649"/>
    </source>
</evidence>
<organism evidence="1 2">
    <name type="scientific">Mythimna loreyi</name>
    <dbReference type="NCBI Taxonomy" id="667449"/>
    <lineage>
        <taxon>Eukaryota</taxon>
        <taxon>Metazoa</taxon>
        <taxon>Ecdysozoa</taxon>
        <taxon>Arthropoda</taxon>
        <taxon>Hexapoda</taxon>
        <taxon>Insecta</taxon>
        <taxon>Pterygota</taxon>
        <taxon>Neoptera</taxon>
        <taxon>Endopterygota</taxon>
        <taxon>Lepidoptera</taxon>
        <taxon>Glossata</taxon>
        <taxon>Ditrysia</taxon>
        <taxon>Noctuoidea</taxon>
        <taxon>Noctuidae</taxon>
        <taxon>Noctuinae</taxon>
        <taxon>Hadenini</taxon>
        <taxon>Mythimna</taxon>
    </lineage>
</organism>
<proteinExistence type="predicted"/>